<organism evidence="1 2">
    <name type="scientific">Erythrobacter insulae</name>
    <dbReference type="NCBI Taxonomy" id="2584124"/>
    <lineage>
        <taxon>Bacteria</taxon>
        <taxon>Pseudomonadati</taxon>
        <taxon>Pseudomonadota</taxon>
        <taxon>Alphaproteobacteria</taxon>
        <taxon>Sphingomonadales</taxon>
        <taxon>Erythrobacteraceae</taxon>
        <taxon>Erythrobacter/Porphyrobacter group</taxon>
        <taxon>Erythrobacter</taxon>
    </lineage>
</organism>
<accession>A0A547PDU1</accession>
<gene>
    <name evidence="1" type="ORF">FGU71_10790</name>
</gene>
<evidence type="ECO:0000313" key="1">
    <source>
        <dbReference type="EMBL" id="TRD12300.1"/>
    </source>
</evidence>
<dbReference type="AlphaFoldDB" id="A0A547PDU1"/>
<dbReference type="EMBL" id="VHJK01000001">
    <property type="protein sequence ID" value="TRD12300.1"/>
    <property type="molecule type" value="Genomic_DNA"/>
</dbReference>
<keyword evidence="2" id="KW-1185">Reference proteome</keyword>
<reference evidence="1 2" key="1">
    <citation type="submission" date="2019-06" db="EMBL/GenBank/DDBJ databases">
        <title>Erythrobacter insulae sp. nov., isolated from a tidal flat.</title>
        <authorList>
            <person name="Yoon J.-H."/>
        </authorList>
    </citation>
    <scope>NUCLEOTIDE SEQUENCE [LARGE SCALE GENOMIC DNA]</scope>
    <source>
        <strain evidence="1 2">JBTF-M21</strain>
    </source>
</reference>
<name>A0A547PDU1_9SPHN</name>
<sequence length="73" mass="7652">MTVIIPIPQANGLGVSAILKRVIALSALPMLVSACVGAANATIEWSRSFHSLGSGWTLGSYDSIHSSLICKRL</sequence>
<comment type="caution">
    <text evidence="1">The sequence shown here is derived from an EMBL/GenBank/DDBJ whole genome shotgun (WGS) entry which is preliminary data.</text>
</comment>
<proteinExistence type="predicted"/>
<evidence type="ECO:0000313" key="2">
    <source>
        <dbReference type="Proteomes" id="UP000316343"/>
    </source>
</evidence>
<dbReference type="RefSeq" id="WP_142788573.1">
    <property type="nucleotide sequence ID" value="NZ_VHJK01000001.1"/>
</dbReference>
<dbReference type="Proteomes" id="UP000316343">
    <property type="component" value="Unassembled WGS sequence"/>
</dbReference>
<protein>
    <submittedName>
        <fullName evidence="1">Uncharacterized protein</fullName>
    </submittedName>
</protein>